<dbReference type="EMBL" id="MZ420154">
    <property type="protein sequence ID" value="QYA18697.1"/>
    <property type="molecule type" value="Genomic_DNA"/>
</dbReference>
<proteinExistence type="predicted"/>
<sequence length="116" mass="13324">MSPPPAIVRSRRDAAGRQIWYINDKRVSKQKAMKAKGISKPKPAKRARRCTAANPCARTKSGQRKKRTIQRKKRTEYGYAAPTYYAYAQCSNPPPCNWDHEEFDLASGEKCCRKKY</sequence>
<protein>
    <submittedName>
        <fullName evidence="2">Uncharacterized protein</fullName>
    </submittedName>
</protein>
<organism evidence="2">
    <name type="scientific">Clandestinovirus</name>
    <dbReference type="NCBI Taxonomy" id="2831644"/>
    <lineage>
        <taxon>Viruses</taxon>
    </lineage>
</organism>
<evidence type="ECO:0000313" key="2">
    <source>
        <dbReference type="EMBL" id="QYA18697.1"/>
    </source>
</evidence>
<reference evidence="2" key="1">
    <citation type="submission" date="2021-06" db="EMBL/GenBank/DDBJ databases">
        <authorList>
            <person name="Rolland C."/>
        </authorList>
    </citation>
    <scope>NUCLEOTIDE SEQUENCE</scope>
    <source>
        <strain evidence="2">347.936635</strain>
    </source>
</reference>
<name>A0A8F8PNC6_9VIRU</name>
<gene>
    <name evidence="2" type="ORF">KOM_12_429</name>
</gene>
<evidence type="ECO:0000256" key="1">
    <source>
        <dbReference type="SAM" id="MobiDB-lite"/>
    </source>
</evidence>
<accession>A0A8F8PNC6</accession>
<feature type="compositionally biased region" description="Basic residues" evidence="1">
    <location>
        <begin position="61"/>
        <end position="71"/>
    </location>
</feature>
<feature type="region of interest" description="Disordered" evidence="1">
    <location>
        <begin position="30"/>
        <end position="71"/>
    </location>
</feature>
<feature type="compositionally biased region" description="Basic residues" evidence="1">
    <location>
        <begin position="30"/>
        <end position="49"/>
    </location>
</feature>